<dbReference type="GeneID" id="92841245"/>
<dbReference type="Proteomes" id="UP000016511">
    <property type="component" value="Unassembled WGS sequence"/>
</dbReference>
<sequence>MNPGKFNKRITLQCPKSVRDDEGIVTEEWTDVATVWAAVEPLRGREYFAAAAVNQENTVRFRMRYRRGVTARMRLLYDNRVFDIKSVIDVNERHQEMLLMCQEVNGLGSQDGSSGDGTTA</sequence>
<dbReference type="Pfam" id="PF05521">
    <property type="entry name" value="Phage_HCP"/>
    <property type="match status" value="1"/>
</dbReference>
<dbReference type="HOGENOM" id="CLU_147810_1_3_9"/>
<evidence type="ECO:0000313" key="2">
    <source>
        <dbReference type="Proteomes" id="UP000016511"/>
    </source>
</evidence>
<dbReference type="NCBIfam" id="TIGR01563">
    <property type="entry name" value="gp16_SPP1"/>
    <property type="match status" value="1"/>
</dbReference>
<dbReference type="eggNOG" id="COG5614">
    <property type="taxonomic scope" value="Bacteria"/>
</dbReference>
<proteinExistence type="predicted"/>
<evidence type="ECO:0000313" key="1">
    <source>
        <dbReference type="EMBL" id="ERI10895.1"/>
    </source>
</evidence>
<dbReference type="Gene3D" id="2.40.10.270">
    <property type="entry name" value="Bacteriophage SPP1 head-tail adaptor protein"/>
    <property type="match status" value="1"/>
</dbReference>
<accession>U1X7E3</accession>
<reference evidence="1 2" key="1">
    <citation type="submission" date="2013-08" db="EMBL/GenBank/DDBJ databases">
        <authorList>
            <person name="Weinstock G."/>
            <person name="Sodergren E."/>
            <person name="Wylie T."/>
            <person name="Fulton L."/>
            <person name="Fulton R."/>
            <person name="Fronick C."/>
            <person name="O'Laughlin M."/>
            <person name="Godfrey J."/>
            <person name="Miner T."/>
            <person name="Herter B."/>
            <person name="Appelbaum E."/>
            <person name="Cordes M."/>
            <person name="Lek S."/>
            <person name="Wollam A."/>
            <person name="Pepin K.H."/>
            <person name="Palsikar V.B."/>
            <person name="Mitreva M."/>
            <person name="Wilson R.K."/>
        </authorList>
    </citation>
    <scope>NUCLEOTIDE SEQUENCE [LARGE SCALE GENOMIC DNA]</scope>
    <source>
        <strain evidence="1 2">ATCC 12856</strain>
    </source>
</reference>
<dbReference type="STRING" id="649747.HMPREF0083_01007"/>
<protein>
    <submittedName>
        <fullName evidence="1">Putative phage head-tail adaptor</fullName>
    </submittedName>
</protein>
<gene>
    <name evidence="1" type="ORF">HMPREF0083_01007</name>
</gene>
<dbReference type="AlphaFoldDB" id="U1X7E3"/>
<dbReference type="RefSeq" id="WP_021624173.1">
    <property type="nucleotide sequence ID" value="NZ_KE952895.1"/>
</dbReference>
<name>U1X7E3_ANEAE</name>
<dbReference type="InterPro" id="IPR038666">
    <property type="entry name" value="SSP1_head-tail_sf"/>
</dbReference>
<dbReference type="EMBL" id="AWSJ01000064">
    <property type="protein sequence ID" value="ERI10895.1"/>
    <property type="molecule type" value="Genomic_DNA"/>
</dbReference>
<dbReference type="PATRIC" id="fig|649747.3.peg.913"/>
<keyword evidence="2" id="KW-1185">Reference proteome</keyword>
<comment type="caution">
    <text evidence="1">The sequence shown here is derived from an EMBL/GenBank/DDBJ whole genome shotgun (WGS) entry which is preliminary data.</text>
</comment>
<dbReference type="InterPro" id="IPR008767">
    <property type="entry name" value="Phage_SPP1_head-tail_adaptor"/>
</dbReference>
<organism evidence="1 2">
    <name type="scientific">Aneurinibacillus aneurinilyticus ATCC 12856</name>
    <dbReference type="NCBI Taxonomy" id="649747"/>
    <lineage>
        <taxon>Bacteria</taxon>
        <taxon>Bacillati</taxon>
        <taxon>Bacillota</taxon>
        <taxon>Bacilli</taxon>
        <taxon>Bacillales</taxon>
        <taxon>Paenibacillaceae</taxon>
        <taxon>Aneurinibacillus group</taxon>
        <taxon>Aneurinibacillus</taxon>
    </lineage>
</organism>